<sequence length="99" mass="10348">MRSTIRRPASGLYRLAAGTALATALIAGATAQATADPMMSDLEIARQALAGATVQSVELDTADGTPQWEVDIRTRDGAVYEVQVDANTGTVLSIEPDQT</sequence>
<accession>A0ABX8RU02</accession>
<evidence type="ECO:0000313" key="4">
    <source>
        <dbReference type="Proteomes" id="UP000694257"/>
    </source>
</evidence>
<feature type="domain" description="PepSY" evidence="2">
    <location>
        <begin position="42"/>
        <end position="95"/>
    </location>
</feature>
<evidence type="ECO:0000313" key="3">
    <source>
        <dbReference type="EMBL" id="QXN92372.1"/>
    </source>
</evidence>
<keyword evidence="4" id="KW-1185">Reference proteome</keyword>
<reference evidence="3 4" key="1">
    <citation type="submission" date="2021-07" db="EMBL/GenBank/DDBJ databases">
        <title>Whole Genome Sequence of Nocardia Iowensis.</title>
        <authorList>
            <person name="Lamm A."/>
            <person name="Collins-Fairclough A.M."/>
            <person name="Bunk B."/>
            <person name="Sproer C."/>
        </authorList>
    </citation>
    <scope>NUCLEOTIDE SEQUENCE [LARGE SCALE GENOMIC DNA]</scope>
    <source>
        <strain evidence="3 4">NRRL 5646</strain>
    </source>
</reference>
<feature type="chain" id="PRO_5045856083" evidence="1">
    <location>
        <begin position="36"/>
        <end position="99"/>
    </location>
</feature>
<gene>
    <name evidence="3" type="ORF">KV110_04240</name>
</gene>
<dbReference type="Proteomes" id="UP000694257">
    <property type="component" value="Chromosome"/>
</dbReference>
<keyword evidence="1" id="KW-0732">Signal</keyword>
<feature type="signal peptide" evidence="1">
    <location>
        <begin position="1"/>
        <end position="35"/>
    </location>
</feature>
<name>A0ABX8RU02_NOCIO</name>
<dbReference type="Pfam" id="PF03413">
    <property type="entry name" value="PepSY"/>
    <property type="match status" value="1"/>
</dbReference>
<proteinExistence type="predicted"/>
<protein>
    <submittedName>
        <fullName evidence="3">PepSY domain-containing protein</fullName>
    </submittedName>
</protein>
<dbReference type="EMBL" id="CP078145">
    <property type="protein sequence ID" value="QXN92372.1"/>
    <property type="molecule type" value="Genomic_DNA"/>
</dbReference>
<evidence type="ECO:0000256" key="1">
    <source>
        <dbReference type="SAM" id="SignalP"/>
    </source>
</evidence>
<dbReference type="RefSeq" id="WP_218473616.1">
    <property type="nucleotide sequence ID" value="NZ_BAABJN010000009.1"/>
</dbReference>
<organism evidence="3 4">
    <name type="scientific">Nocardia iowensis</name>
    <dbReference type="NCBI Taxonomy" id="204891"/>
    <lineage>
        <taxon>Bacteria</taxon>
        <taxon>Bacillati</taxon>
        <taxon>Actinomycetota</taxon>
        <taxon>Actinomycetes</taxon>
        <taxon>Mycobacteriales</taxon>
        <taxon>Nocardiaceae</taxon>
        <taxon>Nocardia</taxon>
    </lineage>
</organism>
<evidence type="ECO:0000259" key="2">
    <source>
        <dbReference type="Pfam" id="PF03413"/>
    </source>
</evidence>
<dbReference type="InterPro" id="IPR025711">
    <property type="entry name" value="PepSY"/>
</dbReference>